<dbReference type="SMART" id="SM00954">
    <property type="entry name" value="RelA_SpoT"/>
    <property type="match status" value="1"/>
</dbReference>
<dbReference type="PANTHER" id="PTHR47837:SF2">
    <property type="entry name" value="GTP PYROPHOSPHOKINASE YWAC"/>
    <property type="match status" value="1"/>
</dbReference>
<dbReference type="CDD" id="cd05399">
    <property type="entry name" value="NT_Rel-Spo_like"/>
    <property type="match status" value="1"/>
</dbReference>
<name>A0ABR5PN08_9LACO</name>
<evidence type="ECO:0000313" key="4">
    <source>
        <dbReference type="Proteomes" id="UP000051735"/>
    </source>
</evidence>
<comment type="caution">
    <text evidence="3">The sequence shown here is derived from an EMBL/GenBank/DDBJ whole genome shotgun (WGS) entry which is preliminary data.</text>
</comment>
<dbReference type="InterPro" id="IPR007685">
    <property type="entry name" value="RelA_SpoT"/>
</dbReference>
<evidence type="ECO:0000313" key="3">
    <source>
        <dbReference type="EMBL" id="KRM31780.1"/>
    </source>
</evidence>
<dbReference type="InterPro" id="IPR052366">
    <property type="entry name" value="GTP_Pyrophosphokinase"/>
</dbReference>
<gene>
    <name evidence="3" type="ORF">FC44_GL000483</name>
</gene>
<dbReference type="EMBL" id="AZGN01000052">
    <property type="protein sequence ID" value="KRM31780.1"/>
    <property type="molecule type" value="Genomic_DNA"/>
</dbReference>
<proteinExistence type="predicted"/>
<accession>A0ABR5PN08</accession>
<dbReference type="SUPFAM" id="SSF81301">
    <property type="entry name" value="Nucleotidyltransferase"/>
    <property type="match status" value="1"/>
</dbReference>
<evidence type="ECO:0000256" key="1">
    <source>
        <dbReference type="ARBA" id="ARBA00004976"/>
    </source>
</evidence>
<dbReference type="Proteomes" id="UP000051735">
    <property type="component" value="Unassembled WGS sequence"/>
</dbReference>
<keyword evidence="4" id="KW-1185">Reference proteome</keyword>
<dbReference type="PANTHER" id="PTHR47837">
    <property type="entry name" value="GTP PYROPHOSPHOKINASE YJBM"/>
    <property type="match status" value="1"/>
</dbReference>
<evidence type="ECO:0000259" key="2">
    <source>
        <dbReference type="SMART" id="SM00954"/>
    </source>
</evidence>
<dbReference type="Pfam" id="PF04607">
    <property type="entry name" value="RelA_SpoT"/>
    <property type="match status" value="1"/>
</dbReference>
<protein>
    <submittedName>
        <fullName evidence="3">GTP pyrophosphokinase family protein</fullName>
    </submittedName>
</protein>
<reference evidence="3 4" key="1">
    <citation type="journal article" date="2015" name="Genome Announc.">
        <title>Expanding the biotechnology potential of lactobacilli through comparative genomics of 213 strains and associated genera.</title>
        <authorList>
            <person name="Sun Z."/>
            <person name="Harris H.M."/>
            <person name="McCann A."/>
            <person name="Guo C."/>
            <person name="Argimon S."/>
            <person name="Zhang W."/>
            <person name="Yang X."/>
            <person name="Jeffery I.B."/>
            <person name="Cooney J.C."/>
            <person name="Kagawa T.F."/>
            <person name="Liu W."/>
            <person name="Song Y."/>
            <person name="Salvetti E."/>
            <person name="Wrobel A."/>
            <person name="Rasinkangas P."/>
            <person name="Parkhill J."/>
            <person name="Rea M.C."/>
            <person name="O'Sullivan O."/>
            <person name="Ritari J."/>
            <person name="Douillard F.P."/>
            <person name="Paul Ross R."/>
            <person name="Yang R."/>
            <person name="Briner A.E."/>
            <person name="Felis G.E."/>
            <person name="de Vos W.M."/>
            <person name="Barrangou R."/>
            <person name="Klaenhammer T.R."/>
            <person name="Caufield P.W."/>
            <person name="Cui Y."/>
            <person name="Zhang H."/>
            <person name="O'Toole P.W."/>
        </authorList>
    </citation>
    <scope>NUCLEOTIDE SEQUENCE [LARGE SCALE GENOMIC DNA]</scope>
    <source>
        <strain evidence="3 4">DSM 6629</strain>
    </source>
</reference>
<dbReference type="Gene3D" id="3.30.460.10">
    <property type="entry name" value="Beta Polymerase, domain 2"/>
    <property type="match status" value="1"/>
</dbReference>
<organism evidence="3 4">
    <name type="scientific">Lactobacillus intestinalis DSM 6629</name>
    <dbReference type="NCBI Taxonomy" id="1423761"/>
    <lineage>
        <taxon>Bacteria</taxon>
        <taxon>Bacillati</taxon>
        <taxon>Bacillota</taxon>
        <taxon>Bacilli</taxon>
        <taxon>Lactobacillales</taxon>
        <taxon>Lactobacillaceae</taxon>
        <taxon>Lactobacillus</taxon>
    </lineage>
</organism>
<dbReference type="InterPro" id="IPR043519">
    <property type="entry name" value="NT_sf"/>
</dbReference>
<comment type="pathway">
    <text evidence="1">Purine metabolism; ppGpp biosynthesis; ppGpp from GTP: step 1/2.</text>
</comment>
<feature type="domain" description="RelA/SpoT" evidence="2">
    <location>
        <begin position="25"/>
        <end position="117"/>
    </location>
</feature>
<sequence>MTGINDLNSDYQNQHHESLFEHLNGRIKSQDSMKQKCQKKNLPLTPYSALRENRDSIGIRIVCNFIDDIYTCINSLKQMSDIQIIKKKDYITNAKANGYRSYHLILAKTVEKLDVDGTLVFLWRVT</sequence>